<name>A0A0B6ZDZ2_9EUPU</name>
<proteinExistence type="predicted"/>
<dbReference type="AlphaFoldDB" id="A0A0B6ZDZ2"/>
<accession>A0A0B6ZDZ2</accession>
<dbReference type="EMBL" id="HACG01019903">
    <property type="protein sequence ID" value="CEK66768.1"/>
    <property type="molecule type" value="Transcribed_RNA"/>
</dbReference>
<feature type="non-terminal residue" evidence="1">
    <location>
        <position position="1"/>
    </location>
</feature>
<evidence type="ECO:0000313" key="1">
    <source>
        <dbReference type="EMBL" id="CEK66768.1"/>
    </source>
</evidence>
<feature type="non-terminal residue" evidence="1">
    <location>
        <position position="102"/>
    </location>
</feature>
<protein>
    <submittedName>
        <fullName evidence="1">Uncharacterized protein</fullName>
    </submittedName>
</protein>
<gene>
    <name evidence="1" type="primary">ORF60105</name>
</gene>
<organism evidence="1">
    <name type="scientific">Arion vulgaris</name>
    <dbReference type="NCBI Taxonomy" id="1028688"/>
    <lineage>
        <taxon>Eukaryota</taxon>
        <taxon>Metazoa</taxon>
        <taxon>Spiralia</taxon>
        <taxon>Lophotrochozoa</taxon>
        <taxon>Mollusca</taxon>
        <taxon>Gastropoda</taxon>
        <taxon>Heterobranchia</taxon>
        <taxon>Euthyneura</taxon>
        <taxon>Panpulmonata</taxon>
        <taxon>Eupulmonata</taxon>
        <taxon>Stylommatophora</taxon>
        <taxon>Helicina</taxon>
        <taxon>Arionoidea</taxon>
        <taxon>Arionidae</taxon>
        <taxon>Arion</taxon>
    </lineage>
</organism>
<sequence length="102" mass="11596">LLGLDHILVTKNGYQVVDMQSSKKKTGYCRRDSLSLPESRSFNTACKFDHSTNIKHRLCQCEEIHSLECSCIIVNTAYMFEDLAKLMGGDYALHEKTEHTTP</sequence>
<reference evidence="1" key="1">
    <citation type="submission" date="2014-12" db="EMBL/GenBank/DDBJ databases">
        <title>Insight into the proteome of Arion vulgaris.</title>
        <authorList>
            <person name="Aradska J."/>
            <person name="Bulat T."/>
            <person name="Smidak R."/>
            <person name="Sarate P."/>
            <person name="Gangsoo J."/>
            <person name="Sialana F."/>
            <person name="Bilban M."/>
            <person name="Lubec G."/>
        </authorList>
    </citation>
    <scope>NUCLEOTIDE SEQUENCE</scope>
    <source>
        <tissue evidence="1">Skin</tissue>
    </source>
</reference>